<evidence type="ECO:0000259" key="2">
    <source>
        <dbReference type="Pfam" id="PF24963"/>
    </source>
</evidence>
<reference evidence="3" key="1">
    <citation type="journal article" date="2021" name="Proc. Natl. Acad. Sci. U.S.A.">
        <title>A Catalog of Tens of Thousands of Viruses from Human Metagenomes Reveals Hidden Associations with Chronic Diseases.</title>
        <authorList>
            <person name="Tisza M.J."/>
            <person name="Buck C.B."/>
        </authorList>
    </citation>
    <scope>NUCLEOTIDE SEQUENCE</scope>
    <source>
        <strain evidence="3">CtvNP11</strain>
    </source>
</reference>
<name>A0A8S5PEK9_9CAUD</name>
<accession>A0A8S5PEK9</accession>
<feature type="region of interest" description="Disordered" evidence="1">
    <location>
        <begin position="1"/>
        <end position="27"/>
    </location>
</feature>
<dbReference type="SUPFAM" id="SSF52309">
    <property type="entry name" value="N-(deoxy)ribosyltransferase-like"/>
    <property type="match status" value="1"/>
</dbReference>
<dbReference type="Gene3D" id="3.40.50.10400">
    <property type="entry name" value="Hypothetical protein PA1492"/>
    <property type="match status" value="1"/>
</dbReference>
<protein>
    <submittedName>
        <fullName evidence="3">N-deoxyribosyltransferase</fullName>
    </submittedName>
</protein>
<evidence type="ECO:0000313" key="3">
    <source>
        <dbReference type="EMBL" id="DAE05112.1"/>
    </source>
</evidence>
<dbReference type="EMBL" id="BK015403">
    <property type="protein sequence ID" value="DAE05112.1"/>
    <property type="molecule type" value="Genomic_DNA"/>
</dbReference>
<proteinExistence type="predicted"/>
<evidence type="ECO:0000256" key="1">
    <source>
        <dbReference type="SAM" id="MobiDB-lite"/>
    </source>
</evidence>
<dbReference type="Pfam" id="PF24963">
    <property type="entry name" value="DUF7768"/>
    <property type="match status" value="1"/>
</dbReference>
<feature type="domain" description="DUF7768" evidence="2">
    <location>
        <begin position="28"/>
        <end position="133"/>
    </location>
</feature>
<feature type="compositionally biased region" description="Polar residues" evidence="1">
    <location>
        <begin position="1"/>
        <end position="12"/>
    </location>
</feature>
<sequence>MSNIKNPQNNPLKNPAPVRPPGGSTAPKTVYVCSPFRPTAVSEADREAEQRSNIERALKACRILAMMGIQPLAPHLYFNRFLKDELAAERAAGMQFGLSWLEQADELWVFGDTVSEGMAQEIAKAKELGKPVHTLPEPGRVAELLVKSLAQKYTMTGDGQ</sequence>
<dbReference type="InterPro" id="IPR056670">
    <property type="entry name" value="DUF7768"/>
</dbReference>
<organism evidence="3">
    <name type="scientific">Siphoviridae sp. ctvNP11</name>
    <dbReference type="NCBI Taxonomy" id="2825721"/>
    <lineage>
        <taxon>Viruses</taxon>
        <taxon>Duplodnaviria</taxon>
        <taxon>Heunggongvirae</taxon>
        <taxon>Uroviricota</taxon>
        <taxon>Caudoviricetes</taxon>
    </lineage>
</organism>